<keyword evidence="2" id="KW-1133">Transmembrane helix</keyword>
<protein>
    <submittedName>
        <fullName evidence="5">Acyltransferase</fullName>
    </submittedName>
</protein>
<dbReference type="Proteomes" id="UP000647017">
    <property type="component" value="Unassembled WGS sequence"/>
</dbReference>
<evidence type="ECO:0000313" key="6">
    <source>
        <dbReference type="Proteomes" id="UP000647017"/>
    </source>
</evidence>
<evidence type="ECO:0000256" key="1">
    <source>
        <dbReference type="SAM" id="MobiDB-lite"/>
    </source>
</evidence>
<name>A0ABQ4HV97_9ACTN</name>
<accession>A0ABQ4HV97</accession>
<feature type="transmembrane region" description="Helical" evidence="2">
    <location>
        <begin position="337"/>
        <end position="357"/>
    </location>
</feature>
<evidence type="ECO:0000313" key="5">
    <source>
        <dbReference type="EMBL" id="GIJ09572.1"/>
    </source>
</evidence>
<evidence type="ECO:0000259" key="3">
    <source>
        <dbReference type="Pfam" id="PF01757"/>
    </source>
</evidence>
<reference evidence="5 6" key="1">
    <citation type="submission" date="2021-01" db="EMBL/GenBank/DDBJ databases">
        <title>Whole genome shotgun sequence of Verrucosispora andamanensis NBRC 109075.</title>
        <authorList>
            <person name="Komaki H."/>
            <person name="Tamura T."/>
        </authorList>
    </citation>
    <scope>NUCLEOTIDE SEQUENCE [LARGE SCALE GENOMIC DNA]</scope>
    <source>
        <strain evidence="5 6">NBRC 109075</strain>
    </source>
</reference>
<evidence type="ECO:0000259" key="4">
    <source>
        <dbReference type="Pfam" id="PF19040"/>
    </source>
</evidence>
<keyword evidence="2" id="KW-0812">Transmembrane</keyword>
<dbReference type="Pfam" id="PF19040">
    <property type="entry name" value="SGNH"/>
    <property type="match status" value="1"/>
</dbReference>
<dbReference type="PANTHER" id="PTHR23028">
    <property type="entry name" value="ACETYLTRANSFERASE"/>
    <property type="match status" value="1"/>
</dbReference>
<dbReference type="GO" id="GO:0016746">
    <property type="term" value="F:acyltransferase activity"/>
    <property type="evidence" value="ECO:0007669"/>
    <property type="project" value="UniProtKB-KW"/>
</dbReference>
<keyword evidence="5" id="KW-0012">Acyltransferase</keyword>
<feature type="transmembrane region" description="Helical" evidence="2">
    <location>
        <begin position="243"/>
        <end position="264"/>
    </location>
</feature>
<feature type="transmembrane region" description="Helical" evidence="2">
    <location>
        <begin position="377"/>
        <end position="397"/>
    </location>
</feature>
<feature type="domain" description="Acyltransferase 3" evidence="3">
    <location>
        <begin position="18"/>
        <end position="355"/>
    </location>
</feature>
<evidence type="ECO:0000256" key="2">
    <source>
        <dbReference type="SAM" id="Phobius"/>
    </source>
</evidence>
<sequence>MNLAVRERGGVRSGFRGDIEGMRALAVVLVLAGHAAPALLPGGYVGVDVFFVISGFLITGLLLTELERTGRISLVEFYARRARRLLPAAGLVLVVSLLLTFVFLPKIRWAATGWDVVASGLYVMNWRLAERSVDYLAANQAASILQHYWSLAVEEQFYLIWPLLLILVTLGRRGRAWRARPGVLRARLLLGLAVVGVPSFVWSVLLTQNDPAQAYFVTTTRLWELALGAAIAVLGVSLSRMPTAVAAMLAWSGIALIVAAAVLFDETTRFPGYLALLPTVGAAVVIVGAVRAGRAGPAALLGLGPVRAVGAISYSLYLWHWPLLVVAKARFGELSTVTALAVTLFSVIPAVLTYRYVENPLRRAQLFTFDPRAALKLGAACTGVAVAAGLMFQLTVWPPPQKPVVPAALPALGGSTPPPGSLVQQQGPPGAAALGREPLGNAAGRPVDRVDSIVPDPLAAYDDVPDVYAQQCISARADSTVRTCSYGDLGSDMVVALAGDSHAAHWVPALQAVANANRWRMVTYLKTECPYLDGPVPLPDGSAVYDSCVDWNSELRRKLTGADKPDVLVLSNVTYRLYENGQVIMGDEGVRRTVETFRKTWTEIADTGVKVVVIRDIPYQDMDVPDCVSQHTRRLTRCTTPRHEALSRSEPQVQAASGAPGVHLIDLNDAICPTDRCAAVIGGVLVYRDTSHLTATYARTLAPRLRDKLAEVLE</sequence>
<feature type="transmembrane region" description="Helical" evidence="2">
    <location>
        <begin position="212"/>
        <end position="236"/>
    </location>
</feature>
<feature type="transmembrane region" description="Helical" evidence="2">
    <location>
        <begin position="85"/>
        <end position="104"/>
    </location>
</feature>
<feature type="transmembrane region" description="Helical" evidence="2">
    <location>
        <begin position="186"/>
        <end position="206"/>
    </location>
</feature>
<feature type="domain" description="SGNH" evidence="4">
    <location>
        <begin position="479"/>
        <end position="706"/>
    </location>
</feature>
<proteinExistence type="predicted"/>
<dbReference type="InterPro" id="IPR002656">
    <property type="entry name" value="Acyl_transf_3_dom"/>
</dbReference>
<keyword evidence="5" id="KW-0808">Transferase</keyword>
<dbReference type="InterPro" id="IPR043968">
    <property type="entry name" value="SGNH"/>
</dbReference>
<keyword evidence="2" id="KW-0472">Membrane</keyword>
<dbReference type="PANTHER" id="PTHR23028:SF53">
    <property type="entry name" value="ACYL_TRANSF_3 DOMAIN-CONTAINING PROTEIN"/>
    <property type="match status" value="1"/>
</dbReference>
<comment type="caution">
    <text evidence="5">The sequence shown here is derived from an EMBL/GenBank/DDBJ whole genome shotgun (WGS) entry which is preliminary data.</text>
</comment>
<dbReference type="Pfam" id="PF01757">
    <property type="entry name" value="Acyl_transf_3"/>
    <property type="match status" value="1"/>
</dbReference>
<feature type="transmembrane region" description="Helical" evidence="2">
    <location>
        <begin position="270"/>
        <end position="290"/>
    </location>
</feature>
<organism evidence="5 6">
    <name type="scientific">Micromonospora andamanensis</name>
    <dbReference type="NCBI Taxonomy" id="1287068"/>
    <lineage>
        <taxon>Bacteria</taxon>
        <taxon>Bacillati</taxon>
        <taxon>Actinomycetota</taxon>
        <taxon>Actinomycetes</taxon>
        <taxon>Micromonosporales</taxon>
        <taxon>Micromonosporaceae</taxon>
        <taxon>Micromonospora</taxon>
    </lineage>
</organism>
<gene>
    <name evidence="5" type="ORF">Van01_27860</name>
</gene>
<dbReference type="EMBL" id="BOOZ01000014">
    <property type="protein sequence ID" value="GIJ09572.1"/>
    <property type="molecule type" value="Genomic_DNA"/>
</dbReference>
<feature type="region of interest" description="Disordered" evidence="1">
    <location>
        <begin position="416"/>
        <end position="438"/>
    </location>
</feature>
<feature type="transmembrane region" description="Helical" evidence="2">
    <location>
        <begin position="157"/>
        <end position="174"/>
    </location>
</feature>
<feature type="transmembrane region" description="Helical" evidence="2">
    <location>
        <begin position="21"/>
        <end position="39"/>
    </location>
</feature>
<dbReference type="InterPro" id="IPR050879">
    <property type="entry name" value="Acyltransferase_3"/>
</dbReference>
<feature type="transmembrane region" description="Helical" evidence="2">
    <location>
        <begin position="45"/>
        <end position="64"/>
    </location>
</feature>
<keyword evidence="6" id="KW-1185">Reference proteome</keyword>
<feature type="transmembrane region" description="Helical" evidence="2">
    <location>
        <begin position="297"/>
        <end position="317"/>
    </location>
</feature>